<dbReference type="InterPro" id="IPR052222">
    <property type="entry name" value="DESIGUAL"/>
</dbReference>
<keyword evidence="5 7" id="KW-0472">Membrane</keyword>
<keyword evidence="4 7" id="KW-1133">Transmembrane helix</keyword>
<evidence type="ECO:0000256" key="6">
    <source>
        <dbReference type="ARBA" id="ARBA00029467"/>
    </source>
</evidence>
<keyword evidence="2 7" id="KW-0812">Transmembrane</keyword>
<comment type="similarity">
    <text evidence="6">Belongs to the DESIGUAL family.</text>
</comment>
<dbReference type="InterPro" id="IPR009606">
    <property type="entry name" value="DEAL/Modifying_wall_lignin1/2"/>
</dbReference>
<keyword evidence="9" id="KW-1185">Reference proteome</keyword>
<name>A0ABC8VMN2_9POAL</name>
<evidence type="ECO:0000256" key="2">
    <source>
        <dbReference type="ARBA" id="ARBA00022692"/>
    </source>
</evidence>
<dbReference type="PANTHER" id="PTHR31769">
    <property type="entry name" value="OS07G0462200 PROTEIN-RELATED"/>
    <property type="match status" value="1"/>
</dbReference>
<evidence type="ECO:0000256" key="7">
    <source>
        <dbReference type="SAM" id="Phobius"/>
    </source>
</evidence>
<accession>A0ABC8VMN2</accession>
<keyword evidence="3" id="KW-0732">Signal</keyword>
<reference evidence="8" key="1">
    <citation type="submission" date="2024-10" db="EMBL/GenBank/DDBJ databases">
        <authorList>
            <person name="Ryan C."/>
        </authorList>
    </citation>
    <scope>NUCLEOTIDE SEQUENCE [LARGE SCALE GENOMIC DNA]</scope>
</reference>
<evidence type="ECO:0000256" key="3">
    <source>
        <dbReference type="ARBA" id="ARBA00022729"/>
    </source>
</evidence>
<evidence type="ECO:0000256" key="4">
    <source>
        <dbReference type="ARBA" id="ARBA00022989"/>
    </source>
</evidence>
<evidence type="ECO:0000256" key="5">
    <source>
        <dbReference type="ARBA" id="ARBA00023136"/>
    </source>
</evidence>
<evidence type="ECO:0000313" key="9">
    <source>
        <dbReference type="Proteomes" id="UP001497457"/>
    </source>
</evidence>
<dbReference type="AlphaFoldDB" id="A0ABC8VMN2"/>
<evidence type="ECO:0000256" key="1">
    <source>
        <dbReference type="ARBA" id="ARBA00004127"/>
    </source>
</evidence>
<protein>
    <submittedName>
        <fullName evidence="8">Uncharacterized protein</fullName>
    </submittedName>
</protein>
<feature type="transmembrane region" description="Helical" evidence="7">
    <location>
        <begin position="12"/>
        <end position="32"/>
    </location>
</feature>
<feature type="transmembrane region" description="Helical" evidence="7">
    <location>
        <begin position="119"/>
        <end position="141"/>
    </location>
</feature>
<proteinExistence type="inferred from homology"/>
<organism evidence="8 9">
    <name type="scientific">Urochloa decumbens</name>
    <dbReference type="NCBI Taxonomy" id="240449"/>
    <lineage>
        <taxon>Eukaryota</taxon>
        <taxon>Viridiplantae</taxon>
        <taxon>Streptophyta</taxon>
        <taxon>Embryophyta</taxon>
        <taxon>Tracheophyta</taxon>
        <taxon>Spermatophyta</taxon>
        <taxon>Magnoliopsida</taxon>
        <taxon>Liliopsida</taxon>
        <taxon>Poales</taxon>
        <taxon>Poaceae</taxon>
        <taxon>PACMAD clade</taxon>
        <taxon>Panicoideae</taxon>
        <taxon>Panicodae</taxon>
        <taxon>Paniceae</taxon>
        <taxon>Melinidinae</taxon>
        <taxon>Urochloa</taxon>
    </lineage>
</organism>
<feature type="transmembrane region" description="Helical" evidence="7">
    <location>
        <begin position="44"/>
        <end position="70"/>
    </location>
</feature>
<gene>
    <name evidence="8" type="ORF">URODEC1_LOCUS4960</name>
</gene>
<dbReference type="GO" id="GO:0012505">
    <property type="term" value="C:endomembrane system"/>
    <property type="evidence" value="ECO:0007669"/>
    <property type="project" value="UniProtKB-SubCell"/>
</dbReference>
<comment type="subcellular location">
    <subcellularLocation>
        <location evidence="1">Endomembrane system</location>
        <topology evidence="1">Multi-pass membrane protein</topology>
    </subcellularLocation>
</comment>
<dbReference type="Pfam" id="PF06749">
    <property type="entry name" value="DUF1218"/>
    <property type="match status" value="1"/>
</dbReference>
<dbReference type="EMBL" id="OZ075120">
    <property type="protein sequence ID" value="CAL4893741.1"/>
    <property type="molecule type" value="Genomic_DNA"/>
</dbReference>
<feature type="transmembrane region" description="Helical" evidence="7">
    <location>
        <begin position="82"/>
        <end position="107"/>
    </location>
</feature>
<dbReference type="Proteomes" id="UP001497457">
    <property type="component" value="Chromosome 10rd"/>
</dbReference>
<evidence type="ECO:0000313" key="8">
    <source>
        <dbReference type="EMBL" id="CAL4893741.1"/>
    </source>
</evidence>
<sequence length="189" mass="18676">MAEIKIKMDKTAIILSAIVGSLGLLGAILGFAAEGANTTNPTPALGICGLVFLLMAQITIAAVSGCCGCCKSRAIPSETKRVVGIVCAVGSWIATVAGCVMLEQAAAANFIGYYAVGGIYAGGGVLALVATVLGIASYILLRGPPADAAPATAASKTAGEQPAAPAGIAMGQPQFPANMQSLPQGRGQV</sequence>